<reference evidence="2" key="1">
    <citation type="submission" date="2017-01" db="EMBL/GenBank/DDBJ databases">
        <authorList>
            <person name="Varghese N."/>
            <person name="Submissions S."/>
        </authorList>
    </citation>
    <scope>NUCLEOTIDE SEQUENCE [LARGE SCALE GENOMIC DNA]</scope>
    <source>
        <strain evidence="2">DSM 21054</strain>
    </source>
</reference>
<organism evidence="1 2">
    <name type="scientific">Filimonas lacunae</name>
    <dbReference type="NCBI Taxonomy" id="477680"/>
    <lineage>
        <taxon>Bacteria</taxon>
        <taxon>Pseudomonadati</taxon>
        <taxon>Bacteroidota</taxon>
        <taxon>Chitinophagia</taxon>
        <taxon>Chitinophagales</taxon>
        <taxon>Chitinophagaceae</taxon>
        <taxon>Filimonas</taxon>
    </lineage>
</organism>
<dbReference type="AlphaFoldDB" id="A0A173MLI5"/>
<dbReference type="KEGG" id="fln:FLA_4365"/>
<keyword evidence="2" id="KW-1185">Reference proteome</keyword>
<proteinExistence type="predicted"/>
<evidence type="ECO:0000313" key="2">
    <source>
        <dbReference type="Proteomes" id="UP000186917"/>
    </source>
</evidence>
<dbReference type="OrthoDB" id="665598at2"/>
<gene>
    <name evidence="1" type="ORF">SAMN05421788_112137</name>
</gene>
<evidence type="ECO:0000313" key="1">
    <source>
        <dbReference type="EMBL" id="SIT33379.1"/>
    </source>
</evidence>
<dbReference type="STRING" id="477680.SAMN05421788_112137"/>
<dbReference type="EMBL" id="FTOR01000012">
    <property type="protein sequence ID" value="SIT33379.1"/>
    <property type="molecule type" value="Genomic_DNA"/>
</dbReference>
<dbReference type="Proteomes" id="UP000186917">
    <property type="component" value="Unassembled WGS sequence"/>
</dbReference>
<protein>
    <submittedName>
        <fullName evidence="1">Uncharacterized protein</fullName>
    </submittedName>
</protein>
<sequence>MYNRIALMFFIACPFFTGCDKAAKKQAGTQQQGVLETPYLTYTQQLDVADIQSAALAVKQYCKLFTGAGQDSCDEGFVIFENFCKQQCNTLTQLVQNKEEYQSLVATDEWGVTRELTGELKVFSNRLRENGYKVVLAGGKMMVVQDWDLVAARMSRFVSPDVNAYIARMNKEFKETVNVHTQVAVSPETLIENMIWRENFGAQHAAFILQKDMKESHRTLLTSLMRGTDSVFFLSACAYLGRQYPASGTNKIVAPYYKARQEHNLSFANALLDRYYKQGYIYNAQR</sequence>
<name>A0A173MLI5_9BACT</name>
<dbReference type="RefSeq" id="WP_076382202.1">
    <property type="nucleotide sequence ID" value="NZ_AP017422.1"/>
</dbReference>
<dbReference type="PROSITE" id="PS51257">
    <property type="entry name" value="PROKAR_LIPOPROTEIN"/>
    <property type="match status" value="1"/>
</dbReference>
<accession>A0A173MLI5</accession>